<protein>
    <submittedName>
        <fullName evidence="1">Uncharacterized protein</fullName>
    </submittedName>
</protein>
<dbReference type="EMBL" id="WESC01000007">
    <property type="protein sequence ID" value="KAB7740192.1"/>
    <property type="molecule type" value="Genomic_DNA"/>
</dbReference>
<sequence>MRNATSGVGLERSFQPASALAGAVEAAPRSGEMEEEDVAAYLFDLLVGARRLATSRRQRFLAYLIGMALEEARLLTMGRSAADGSRKARP</sequence>
<organism evidence="1 2">
    <name type="scientific">Parvibaculum sedimenti</name>
    <dbReference type="NCBI Taxonomy" id="2608632"/>
    <lineage>
        <taxon>Bacteria</taxon>
        <taxon>Pseudomonadati</taxon>
        <taxon>Pseudomonadota</taxon>
        <taxon>Alphaproteobacteria</taxon>
        <taxon>Hyphomicrobiales</taxon>
        <taxon>Parvibaculaceae</taxon>
        <taxon>Parvibaculum</taxon>
    </lineage>
</organism>
<keyword evidence="2" id="KW-1185">Reference proteome</keyword>
<dbReference type="RefSeq" id="WP_152216077.1">
    <property type="nucleotide sequence ID" value="NZ_JBAQYD010000216.1"/>
</dbReference>
<comment type="caution">
    <text evidence="1">The sequence shown here is derived from an EMBL/GenBank/DDBJ whole genome shotgun (WGS) entry which is preliminary data.</text>
</comment>
<proteinExistence type="predicted"/>
<evidence type="ECO:0000313" key="1">
    <source>
        <dbReference type="EMBL" id="KAB7740192.1"/>
    </source>
</evidence>
<accession>A0A6N6VME7</accession>
<gene>
    <name evidence="1" type="ORF">F2P47_09300</name>
</gene>
<dbReference type="AlphaFoldDB" id="A0A6N6VME7"/>
<reference evidence="1 2" key="1">
    <citation type="submission" date="2019-09" db="EMBL/GenBank/DDBJ databases">
        <title>Parvibaculum sedimenti sp. nov., isolated from sediment.</title>
        <authorList>
            <person name="Wang Y."/>
        </authorList>
    </citation>
    <scope>NUCLEOTIDE SEQUENCE [LARGE SCALE GENOMIC DNA]</scope>
    <source>
        <strain evidence="1 2">HXT-9</strain>
    </source>
</reference>
<name>A0A6N6VME7_9HYPH</name>
<evidence type="ECO:0000313" key="2">
    <source>
        <dbReference type="Proteomes" id="UP000468901"/>
    </source>
</evidence>
<dbReference type="Proteomes" id="UP000468901">
    <property type="component" value="Unassembled WGS sequence"/>
</dbReference>